<proteinExistence type="predicted"/>
<evidence type="ECO:0008006" key="3">
    <source>
        <dbReference type="Google" id="ProtNLM"/>
    </source>
</evidence>
<evidence type="ECO:0000313" key="1">
    <source>
        <dbReference type="EMBL" id="AEA62728.1"/>
    </source>
</evidence>
<name>F2LI62_BURGS</name>
<keyword evidence="2" id="KW-1185">Reference proteome</keyword>
<dbReference type="InterPro" id="IPR021365">
    <property type="entry name" value="DUF2891"/>
</dbReference>
<protein>
    <recommendedName>
        <fullName evidence="3">DUF2891 domain-containing protein</fullName>
    </recommendedName>
</protein>
<dbReference type="Proteomes" id="UP000008316">
    <property type="component" value="Chromosome 2"/>
</dbReference>
<dbReference type="EMBL" id="CP002600">
    <property type="protein sequence ID" value="AEA62728.1"/>
    <property type="molecule type" value="Genomic_DNA"/>
</dbReference>
<reference evidence="1 2" key="1">
    <citation type="journal article" date="2011" name="J. Bacteriol.">
        <title>Complete genome sequence of Burkholderia gladioli BSR3.</title>
        <authorList>
            <person name="Seo Y.S."/>
            <person name="Lim J."/>
            <person name="Choi B.S."/>
            <person name="Kim H."/>
            <person name="Goo E."/>
            <person name="Lee B."/>
            <person name="Lim J.S."/>
            <person name="Choi I.Y."/>
            <person name="Moon J.S."/>
            <person name="Kim J."/>
            <person name="Hwang I."/>
        </authorList>
    </citation>
    <scope>NUCLEOTIDE SEQUENCE [LARGE SCALE GENOMIC DNA]</scope>
    <source>
        <strain evidence="1 2">BSR3</strain>
    </source>
</reference>
<evidence type="ECO:0000313" key="2">
    <source>
        <dbReference type="Proteomes" id="UP000008316"/>
    </source>
</evidence>
<dbReference type="HOGENOM" id="CLU_042917_0_0_4"/>
<dbReference type="eggNOG" id="ENOG502Z7RS">
    <property type="taxonomic scope" value="Bacteria"/>
</dbReference>
<dbReference type="AlphaFoldDB" id="F2LI62"/>
<dbReference type="STRING" id="999541.bgla_2g02510"/>
<sequence>MAGLPDLIETFLSMSSILTRELADQFAGLALGHVTREYPCSPGHVISGPQDIGAPRQLHPVFFGSFDWHSCVHGYWLLASLLRRFPDLEAAAGIRALFDASLTPEKVERECEYFGNPLSGNFERPYGWAWLLKLFAELHAHHELRWAQALSPLATMIRERFQRFLPKAIYPIRAGTHHNTAFAVRLALDYADAVGDLVFRTQLAEAATRWYFDDEDCPAWGEPSLDEFLSPCLMEAECMRRALGAREFAVWFDKFLPRLAASQPSCLFVPAVVSDHADGRITHLNGLNLSRAWCFRSLASSLPTEDGRASAMQDAAGRHWAVAFPHVGGNYMAEHWLATYAALALDVDGEAGV</sequence>
<dbReference type="Pfam" id="PF11199">
    <property type="entry name" value="DUF2891"/>
    <property type="match status" value="1"/>
</dbReference>
<dbReference type="KEGG" id="bgd:bgla_2g02510"/>
<accession>F2LI62</accession>
<organism evidence="1 2">
    <name type="scientific">Burkholderia gladioli (strain BSR3)</name>
    <dbReference type="NCBI Taxonomy" id="999541"/>
    <lineage>
        <taxon>Bacteria</taxon>
        <taxon>Pseudomonadati</taxon>
        <taxon>Pseudomonadota</taxon>
        <taxon>Betaproteobacteria</taxon>
        <taxon>Burkholderiales</taxon>
        <taxon>Burkholderiaceae</taxon>
        <taxon>Burkholderia</taxon>
    </lineage>
</organism>
<gene>
    <name evidence="1" type="ordered locus">bgla_2g02510</name>
</gene>